<comment type="subcellular location">
    <subcellularLocation>
        <location evidence="1">Cell membrane</location>
        <topology evidence="1">Multi-pass membrane protein</topology>
    </subcellularLocation>
</comment>
<keyword evidence="9" id="KW-1185">Reference proteome</keyword>
<feature type="transmembrane region" description="Helical" evidence="6">
    <location>
        <begin position="752"/>
        <end position="773"/>
    </location>
</feature>
<feature type="domain" description="Phospholipid/glycerol acyltransferase" evidence="7">
    <location>
        <begin position="895"/>
        <end position="1004"/>
    </location>
</feature>
<dbReference type="SMART" id="SM00563">
    <property type="entry name" value="PlsC"/>
    <property type="match status" value="1"/>
</dbReference>
<name>A0ABS6Y1T5_9FLAO</name>
<evidence type="ECO:0000256" key="2">
    <source>
        <dbReference type="ARBA" id="ARBA00022475"/>
    </source>
</evidence>
<evidence type="ECO:0000313" key="8">
    <source>
        <dbReference type="EMBL" id="MBW4362058.1"/>
    </source>
</evidence>
<keyword evidence="5 6" id="KW-0472">Membrane</keyword>
<protein>
    <submittedName>
        <fullName evidence="8">1-acyl-sn-glycerol-3-phosphate acyltransferase</fullName>
    </submittedName>
</protein>
<feature type="transmembrane region" description="Helical" evidence="6">
    <location>
        <begin position="686"/>
        <end position="706"/>
    </location>
</feature>
<feature type="transmembrane region" description="Helical" evidence="6">
    <location>
        <begin position="320"/>
        <end position="342"/>
    </location>
</feature>
<accession>A0ABS6Y1T5</accession>
<sequence length="1229" mass="138416">MRKFLFDLYSLMTKRKFLSAGIAIAMVLFLGFFASRISFQENINQLIPSNDQSGVTSKVLDQVNFADKITIIISSKNNGSPENLTEYANAFIDSLDANCKPFVAKVQGKIEEENIQETFDFVYANLPLFLDEKDYALIQNKLQKDSIANNVAADYKSILSPAGLVSKDFILRDPLGISFIALKKMQQLSVGDDFAIENGFILTKDNQHLLLFVTPKLATNETDKNTIFITNIEKIRINLNQQFKGKVEMTYFGATPVAVANATQIKADVQNTSIFAGVTLILLLAFFYRSLSTPIIIFIPSLLGALFALTVLYFCKGTISAISLGISSILLGETTDYSIYVLTHLRNNKDVKLLYKDITKPLLLCGITTSITFLCLFLIKSEALQDLGIFASLSVVSTSVFSLVLIPVLYKKNTKLFVPKANFIDKLGGYSYHKNKFLIGSMLLLLIVCLFAFSKVTFNNDLSALNFMTPKLKMAEKQLDHIANSDSSKSIYLATYGKSYNEVVANNNILFGVLEKDKKANGILNFSSIGGIVFSAEVQKKKIAEWNTFWSSEKKSNLTQSLISEGNRYGFKATTFTSFYELLNKKFNPITINEYLKVKSFFLDEFIAQKNGFYTISTLVKVPVQKRDVFVNQIKKQPNLVVIDRQQTNETFLGTLKTNFEDLVNYSFIAVFFVLLLAFRKVELAIISIIPILISWIFTSGLMGMFGLQFNVVNIIVCTLIFGIGVDYSIFMTSALQKEYTFGKIELPSYRTSILLSVATTILGIGVLIFAKHPALKSISLIAIIGIFSALMITFILQPLVFHFFVTNRVKKGKAPYEIRRLLHSLLSFTYFGLGGFLLSILSWILMTVLPFSKRSKLMAFHFILSKFMHSVLMTYPSLKRKIINMSNEKFDKPAVIIANHSSFLDILAIGMLSPKIIFLVSDWVYNSPVFGKGVRLAGFYPVSSGMDNGVDHLRTKVKEGFSIMVFPEGTRSEDNSIKRFHKGAFYLAEQLQLDIVPVVIHGYSEVLPKGDFVINGGNTTVTILDRISYDDIAFGTDLAERTKKISTFFKLQFKKMRLNLEGVDYFRKKLINSYAFKESQVVQEIKLDTEQHLEIYDNLNKWIDSKAKIVHLANDYGQLDVLIALQEPQRKIDSVIVSDENRAVAQTNYIVGKRKMHYWNSIESIAHKKYDVVLISDDSTLTNLETVCNLATTVILVKAEKVKNTVLSFGFEIQFETEKLVVVKKKFL</sequence>
<dbReference type="EMBL" id="JAHWYN010000017">
    <property type="protein sequence ID" value="MBW4362058.1"/>
    <property type="molecule type" value="Genomic_DNA"/>
</dbReference>
<evidence type="ECO:0000256" key="5">
    <source>
        <dbReference type="ARBA" id="ARBA00023136"/>
    </source>
</evidence>
<gene>
    <name evidence="8" type="ORF">KZH69_16330</name>
</gene>
<dbReference type="InterPro" id="IPR002123">
    <property type="entry name" value="Plipid/glycerol_acylTrfase"/>
</dbReference>
<dbReference type="GO" id="GO:0016746">
    <property type="term" value="F:acyltransferase activity"/>
    <property type="evidence" value="ECO:0007669"/>
    <property type="project" value="UniProtKB-KW"/>
</dbReference>
<dbReference type="PANTHER" id="PTHR33406">
    <property type="entry name" value="MEMBRANE PROTEIN MJ1562-RELATED"/>
    <property type="match status" value="1"/>
</dbReference>
<reference evidence="8 9" key="1">
    <citation type="submission" date="2021-07" db="EMBL/GenBank/DDBJ databases">
        <title>Flavobacterium sp. nov. isolated from sediment on the Taihu Lake.</title>
        <authorList>
            <person name="Qu J.-H."/>
        </authorList>
    </citation>
    <scope>NUCLEOTIDE SEQUENCE [LARGE SCALE GENOMIC DNA]</scope>
    <source>
        <strain evidence="8 9">NAS39</strain>
    </source>
</reference>
<keyword evidence="3 6" id="KW-0812">Transmembrane</keyword>
<evidence type="ECO:0000256" key="3">
    <source>
        <dbReference type="ARBA" id="ARBA00022692"/>
    </source>
</evidence>
<feature type="transmembrane region" description="Helical" evidence="6">
    <location>
        <begin position="437"/>
        <end position="458"/>
    </location>
</feature>
<feature type="transmembrane region" description="Helical" evidence="6">
    <location>
        <begin position="663"/>
        <end position="679"/>
    </location>
</feature>
<dbReference type="CDD" id="cd07989">
    <property type="entry name" value="LPLAT_AGPAT-like"/>
    <property type="match status" value="1"/>
</dbReference>
<organism evidence="8 9">
    <name type="scientific">Flavobacterium taihuense</name>
    <dbReference type="NCBI Taxonomy" id="2857508"/>
    <lineage>
        <taxon>Bacteria</taxon>
        <taxon>Pseudomonadati</taxon>
        <taxon>Bacteroidota</taxon>
        <taxon>Flavobacteriia</taxon>
        <taxon>Flavobacteriales</taxon>
        <taxon>Flavobacteriaceae</taxon>
        <taxon>Flavobacterium</taxon>
    </lineage>
</organism>
<keyword evidence="8" id="KW-0808">Transferase</keyword>
<dbReference type="Pfam" id="PF01553">
    <property type="entry name" value="Acyltransferase"/>
    <property type="match status" value="1"/>
</dbReference>
<evidence type="ECO:0000256" key="4">
    <source>
        <dbReference type="ARBA" id="ARBA00022989"/>
    </source>
</evidence>
<feature type="transmembrane region" description="Helical" evidence="6">
    <location>
        <begin position="387"/>
        <end position="410"/>
    </location>
</feature>
<feature type="transmembrane region" description="Helical" evidence="6">
    <location>
        <begin position="779"/>
        <end position="805"/>
    </location>
</feature>
<evidence type="ECO:0000256" key="1">
    <source>
        <dbReference type="ARBA" id="ARBA00004651"/>
    </source>
</evidence>
<keyword evidence="2" id="KW-1003">Cell membrane</keyword>
<feature type="transmembrane region" description="Helical" evidence="6">
    <location>
        <begin position="269"/>
        <end position="288"/>
    </location>
</feature>
<keyword evidence="4 6" id="KW-1133">Transmembrane helix</keyword>
<keyword evidence="8" id="KW-0012">Acyltransferase</keyword>
<feature type="transmembrane region" description="Helical" evidence="6">
    <location>
        <begin position="362"/>
        <end position="381"/>
    </location>
</feature>
<dbReference type="Pfam" id="PF03176">
    <property type="entry name" value="MMPL"/>
    <property type="match status" value="2"/>
</dbReference>
<evidence type="ECO:0000313" key="9">
    <source>
        <dbReference type="Proteomes" id="UP000812031"/>
    </source>
</evidence>
<dbReference type="PANTHER" id="PTHR33406:SF13">
    <property type="entry name" value="MEMBRANE PROTEIN YDFJ"/>
    <property type="match status" value="1"/>
</dbReference>
<dbReference type="Proteomes" id="UP000812031">
    <property type="component" value="Unassembled WGS sequence"/>
</dbReference>
<evidence type="ECO:0000256" key="6">
    <source>
        <dbReference type="SAM" id="Phobius"/>
    </source>
</evidence>
<proteinExistence type="predicted"/>
<dbReference type="RefSeq" id="WP_219318547.1">
    <property type="nucleotide sequence ID" value="NZ_JAHWYN010000017.1"/>
</dbReference>
<feature type="transmembrane region" description="Helical" evidence="6">
    <location>
        <begin position="712"/>
        <end position="731"/>
    </location>
</feature>
<dbReference type="InterPro" id="IPR050545">
    <property type="entry name" value="Mycobact_MmpL"/>
</dbReference>
<comment type="caution">
    <text evidence="8">The sequence shown here is derived from an EMBL/GenBank/DDBJ whole genome shotgun (WGS) entry which is preliminary data.</text>
</comment>
<evidence type="ECO:0000259" key="7">
    <source>
        <dbReference type="SMART" id="SM00563"/>
    </source>
</evidence>
<dbReference type="InterPro" id="IPR004869">
    <property type="entry name" value="MMPL_dom"/>
</dbReference>
<feature type="transmembrane region" description="Helical" evidence="6">
    <location>
        <begin position="826"/>
        <end position="847"/>
    </location>
</feature>
<feature type="transmembrane region" description="Helical" evidence="6">
    <location>
        <begin position="295"/>
        <end position="314"/>
    </location>
</feature>